<dbReference type="SUPFAM" id="SSF51197">
    <property type="entry name" value="Clavaminate synthase-like"/>
    <property type="match status" value="1"/>
</dbReference>
<reference evidence="1 2" key="1">
    <citation type="submission" date="2017-05" db="EMBL/GenBank/DDBJ databases">
        <title>Vagococcus spp. assemblies.</title>
        <authorList>
            <person name="Gulvik C.A."/>
        </authorList>
    </citation>
    <scope>NUCLEOTIDE SEQUENCE [LARGE SCALE GENOMIC DNA]</scope>
    <source>
        <strain evidence="1 2">NCFB 2497</strain>
    </source>
</reference>
<dbReference type="PANTHER" id="PTHR34986">
    <property type="entry name" value="EVOLVED BETA-GALACTOSIDASE SUBUNIT BETA"/>
    <property type="match status" value="1"/>
</dbReference>
<dbReference type="GeneID" id="63146955"/>
<protein>
    <submittedName>
        <fullName evidence="1">Uncharacterized protein</fullName>
    </submittedName>
</protein>
<sequence>MLKTSLKSLDQSEKIYSLLPTIRGFIDSLSSFEVKQVKINENIRANFLEYDTATRDERVWEAHKVDFDLHYMYDGEEMIDLADPNHMKKEDYHEEDDYYLLHGVEEEIVILKAGELLLLTPNEPHRTGIRTTKKKVRKIVFKIRVL</sequence>
<dbReference type="GO" id="GO:0005829">
    <property type="term" value="C:cytosol"/>
    <property type="evidence" value="ECO:0007669"/>
    <property type="project" value="TreeGrafter"/>
</dbReference>
<evidence type="ECO:0000313" key="2">
    <source>
        <dbReference type="Proteomes" id="UP000288197"/>
    </source>
</evidence>
<comment type="caution">
    <text evidence="1">The sequence shown here is derived from an EMBL/GenBank/DDBJ whole genome shotgun (WGS) entry which is preliminary data.</text>
</comment>
<organism evidence="1 2">
    <name type="scientific">Vagococcus fluvialis</name>
    <dbReference type="NCBI Taxonomy" id="2738"/>
    <lineage>
        <taxon>Bacteria</taxon>
        <taxon>Bacillati</taxon>
        <taxon>Bacillota</taxon>
        <taxon>Bacilli</taxon>
        <taxon>Lactobacillales</taxon>
        <taxon>Enterococcaceae</taxon>
        <taxon>Vagococcus</taxon>
    </lineage>
</organism>
<dbReference type="OrthoDB" id="9792756at2"/>
<accession>A0A369ASU5</accession>
<dbReference type="Pfam" id="PF04074">
    <property type="entry name" value="DUF386"/>
    <property type="match status" value="1"/>
</dbReference>
<dbReference type="Proteomes" id="UP000288197">
    <property type="component" value="Unassembled WGS sequence"/>
</dbReference>
<gene>
    <name evidence="1" type="ORF">CBF32_09800</name>
</gene>
<dbReference type="Gene3D" id="2.60.120.370">
    <property type="entry name" value="YhcH/YjgK/YiaL"/>
    <property type="match status" value="1"/>
</dbReference>
<dbReference type="InterPro" id="IPR004375">
    <property type="entry name" value="NanQ/TabA/YiaL"/>
</dbReference>
<proteinExistence type="predicted"/>
<dbReference type="NCBIfam" id="TIGR00022">
    <property type="entry name" value="YhcH/YjgK/YiaL family protein"/>
    <property type="match status" value="1"/>
</dbReference>
<keyword evidence="2" id="KW-1185">Reference proteome</keyword>
<evidence type="ECO:0000313" key="1">
    <source>
        <dbReference type="EMBL" id="RSU00894.1"/>
    </source>
</evidence>
<dbReference type="PANTHER" id="PTHR34986:SF1">
    <property type="entry name" value="PROTEIN YIAL"/>
    <property type="match status" value="1"/>
</dbReference>
<dbReference type="EMBL" id="NGJX01000010">
    <property type="protein sequence ID" value="RSU00894.1"/>
    <property type="molecule type" value="Genomic_DNA"/>
</dbReference>
<name>A0A369ASU5_9ENTE</name>
<dbReference type="AlphaFoldDB" id="A0A369ASU5"/>
<dbReference type="RefSeq" id="WP_114290068.1">
    <property type="nucleotide sequence ID" value="NZ_CP081459.1"/>
</dbReference>
<dbReference type="InterPro" id="IPR037012">
    <property type="entry name" value="NanQ/TabA/YiaL_sf"/>
</dbReference>